<evidence type="ECO:0000256" key="2">
    <source>
        <dbReference type="ARBA" id="ARBA00022676"/>
    </source>
</evidence>
<keyword evidence="3" id="KW-0808">Transferase</keyword>
<organism evidence="7 8">
    <name type="scientific">Morchella conica CCBAS932</name>
    <dbReference type="NCBI Taxonomy" id="1392247"/>
    <lineage>
        <taxon>Eukaryota</taxon>
        <taxon>Fungi</taxon>
        <taxon>Dikarya</taxon>
        <taxon>Ascomycota</taxon>
        <taxon>Pezizomycotina</taxon>
        <taxon>Pezizomycetes</taxon>
        <taxon>Pezizales</taxon>
        <taxon>Morchellaceae</taxon>
        <taxon>Morchella</taxon>
    </lineage>
</organism>
<sequence>MASTKIFDGFCIAMVGSLHLGLHANVLARNKNLVASAKKSGTIKIVHIRWLLDSISRAKALNEETYQFGEIKGIQNALIRGLICEDRGWTKLSPTSVYSDSKSGLRYDERLSKIDEASEDSSNTTTSHITHEYTIAGKRSKTTLCTLIDVYNSEIGKSSLKDAPNLKLMFLESPENILYLGAKSLFTISAGRKHAVHKDTQEYKLIHKYFKGSGGPVIIPNCNLQIFRILRENEEEHWNTKGWANIQSILKNGLQDPNGLGGVYFANRAGVSYCYCRIHVEGPPFVMFLCEVQLGYMGSSSPFHGKLGHYNTAVDERTSLDWSNAKSIHKELDGVLVPQFTGSPMLTQHSEWIAHNPSQVRLRFLVVSEP</sequence>
<keyword evidence="4" id="KW-0520">NAD</keyword>
<dbReference type="GO" id="GO:0070212">
    <property type="term" value="P:protein poly-ADP-ribosylation"/>
    <property type="evidence" value="ECO:0007669"/>
    <property type="project" value="TreeGrafter"/>
</dbReference>
<dbReference type="OrthoDB" id="2017365at2759"/>
<gene>
    <name evidence="7" type="ORF">P167DRAFT_546650</name>
</gene>
<evidence type="ECO:0000256" key="3">
    <source>
        <dbReference type="ARBA" id="ARBA00022679"/>
    </source>
</evidence>
<comment type="catalytic activity">
    <reaction evidence="5">
        <text>NAD(+) + (ADP-D-ribosyl)n-acceptor = nicotinamide + (ADP-D-ribosyl)n+1-acceptor + H(+).</text>
        <dbReference type="EC" id="2.4.2.30"/>
    </reaction>
</comment>
<dbReference type="InterPro" id="IPR012317">
    <property type="entry name" value="Poly(ADP-ribose)pol_cat_dom"/>
</dbReference>
<dbReference type="PANTHER" id="PTHR10459:SF60">
    <property type="entry name" value="POLY [ADP-RIBOSE] POLYMERASE 2"/>
    <property type="match status" value="1"/>
</dbReference>
<dbReference type="InterPro" id="IPR050800">
    <property type="entry name" value="ARTD/PARP"/>
</dbReference>
<evidence type="ECO:0000259" key="6">
    <source>
        <dbReference type="PROSITE" id="PS50172"/>
    </source>
</evidence>
<dbReference type="STRING" id="1392247.A0A3N4KKE2"/>
<proteinExistence type="predicted"/>
<dbReference type="SUPFAM" id="SSF52113">
    <property type="entry name" value="BRCT domain"/>
    <property type="match status" value="1"/>
</dbReference>
<evidence type="ECO:0000256" key="5">
    <source>
        <dbReference type="ARBA" id="ARBA00033987"/>
    </source>
</evidence>
<keyword evidence="2" id="KW-0328">Glycosyltransferase</keyword>
<dbReference type="GO" id="GO:1990404">
    <property type="term" value="F:NAD+-protein mono-ADP-ribosyltransferase activity"/>
    <property type="evidence" value="ECO:0007669"/>
    <property type="project" value="TreeGrafter"/>
</dbReference>
<dbReference type="Proteomes" id="UP000277580">
    <property type="component" value="Unassembled WGS sequence"/>
</dbReference>
<dbReference type="PROSITE" id="PS50172">
    <property type="entry name" value="BRCT"/>
    <property type="match status" value="1"/>
</dbReference>
<dbReference type="InterPro" id="IPR036420">
    <property type="entry name" value="BRCT_dom_sf"/>
</dbReference>
<reference evidence="7 8" key="1">
    <citation type="journal article" date="2018" name="Nat. Ecol. Evol.">
        <title>Pezizomycetes genomes reveal the molecular basis of ectomycorrhizal truffle lifestyle.</title>
        <authorList>
            <person name="Murat C."/>
            <person name="Payen T."/>
            <person name="Noel B."/>
            <person name="Kuo A."/>
            <person name="Morin E."/>
            <person name="Chen J."/>
            <person name="Kohler A."/>
            <person name="Krizsan K."/>
            <person name="Balestrini R."/>
            <person name="Da Silva C."/>
            <person name="Montanini B."/>
            <person name="Hainaut M."/>
            <person name="Levati E."/>
            <person name="Barry K.W."/>
            <person name="Belfiori B."/>
            <person name="Cichocki N."/>
            <person name="Clum A."/>
            <person name="Dockter R.B."/>
            <person name="Fauchery L."/>
            <person name="Guy J."/>
            <person name="Iotti M."/>
            <person name="Le Tacon F."/>
            <person name="Lindquist E.A."/>
            <person name="Lipzen A."/>
            <person name="Malagnac F."/>
            <person name="Mello A."/>
            <person name="Molinier V."/>
            <person name="Miyauchi S."/>
            <person name="Poulain J."/>
            <person name="Riccioni C."/>
            <person name="Rubini A."/>
            <person name="Sitrit Y."/>
            <person name="Splivallo R."/>
            <person name="Traeger S."/>
            <person name="Wang M."/>
            <person name="Zifcakova L."/>
            <person name="Wipf D."/>
            <person name="Zambonelli A."/>
            <person name="Paolocci F."/>
            <person name="Nowrousian M."/>
            <person name="Ottonello S."/>
            <person name="Baldrian P."/>
            <person name="Spatafora J.W."/>
            <person name="Henrissat B."/>
            <person name="Nagy L.G."/>
            <person name="Aury J.M."/>
            <person name="Wincker P."/>
            <person name="Grigoriev I.V."/>
            <person name="Bonfante P."/>
            <person name="Martin F.M."/>
        </authorList>
    </citation>
    <scope>NUCLEOTIDE SEQUENCE [LARGE SCALE GENOMIC DNA]</scope>
    <source>
        <strain evidence="7 8">CCBAS932</strain>
    </source>
</reference>
<protein>
    <recommendedName>
        <fullName evidence="1">NAD(+) ADP-ribosyltransferase</fullName>
        <ecNumber evidence="1">2.4.2.30</ecNumber>
    </recommendedName>
</protein>
<dbReference type="AlphaFoldDB" id="A0A3N4KKE2"/>
<dbReference type="PANTHER" id="PTHR10459">
    <property type="entry name" value="DNA LIGASE"/>
    <property type="match status" value="1"/>
</dbReference>
<dbReference type="GO" id="GO:0006302">
    <property type="term" value="P:double-strand break repair"/>
    <property type="evidence" value="ECO:0007669"/>
    <property type="project" value="TreeGrafter"/>
</dbReference>
<dbReference type="EC" id="2.4.2.30" evidence="1"/>
<evidence type="ECO:0000313" key="7">
    <source>
        <dbReference type="EMBL" id="RPB11027.1"/>
    </source>
</evidence>
<keyword evidence="8" id="KW-1185">Reference proteome</keyword>
<dbReference type="GO" id="GO:0003950">
    <property type="term" value="F:NAD+ poly-ADP-ribosyltransferase activity"/>
    <property type="evidence" value="ECO:0007669"/>
    <property type="project" value="UniProtKB-EC"/>
</dbReference>
<dbReference type="Pfam" id="PF00644">
    <property type="entry name" value="PARP"/>
    <property type="match status" value="1"/>
</dbReference>
<evidence type="ECO:0000313" key="8">
    <source>
        <dbReference type="Proteomes" id="UP000277580"/>
    </source>
</evidence>
<dbReference type="InParanoid" id="A0A3N4KKE2"/>
<evidence type="ECO:0000256" key="1">
    <source>
        <dbReference type="ARBA" id="ARBA00012020"/>
    </source>
</evidence>
<evidence type="ECO:0000256" key="4">
    <source>
        <dbReference type="ARBA" id="ARBA00023027"/>
    </source>
</evidence>
<feature type="domain" description="BRCT" evidence="6">
    <location>
        <begin position="43"/>
        <end position="68"/>
    </location>
</feature>
<dbReference type="EMBL" id="ML119138">
    <property type="protein sequence ID" value="RPB11027.1"/>
    <property type="molecule type" value="Genomic_DNA"/>
</dbReference>
<dbReference type="GO" id="GO:0005730">
    <property type="term" value="C:nucleolus"/>
    <property type="evidence" value="ECO:0007669"/>
    <property type="project" value="TreeGrafter"/>
</dbReference>
<dbReference type="SUPFAM" id="SSF56399">
    <property type="entry name" value="ADP-ribosylation"/>
    <property type="match status" value="1"/>
</dbReference>
<name>A0A3N4KKE2_9PEZI</name>
<dbReference type="InterPro" id="IPR001357">
    <property type="entry name" value="BRCT_dom"/>
</dbReference>
<dbReference type="Gene3D" id="3.90.228.10">
    <property type="match status" value="1"/>
</dbReference>
<dbReference type="Gene3D" id="3.40.50.10190">
    <property type="entry name" value="BRCT domain"/>
    <property type="match status" value="1"/>
</dbReference>
<accession>A0A3N4KKE2</accession>